<dbReference type="PANTHER" id="PTHR12983">
    <property type="entry name" value="RING FINGER 10 FAMILY MEMBER"/>
    <property type="match status" value="1"/>
</dbReference>
<dbReference type="STRING" id="121845.A0A3Q0JCT8"/>
<evidence type="ECO:0000256" key="3">
    <source>
        <dbReference type="ARBA" id="ARBA00022490"/>
    </source>
</evidence>
<dbReference type="KEGG" id="dci:103518837"/>
<evidence type="ECO:0000256" key="9">
    <source>
        <dbReference type="PROSITE-ProRule" id="PRU00175"/>
    </source>
</evidence>
<dbReference type="Gene3D" id="3.30.40.10">
    <property type="entry name" value="Zinc/RING finger domain, C3HC4 (zinc finger)"/>
    <property type="match status" value="1"/>
</dbReference>
<dbReference type="AlphaFoldDB" id="A0A3Q0JCT8"/>
<keyword evidence="12" id="KW-1185">Reference proteome</keyword>
<dbReference type="CDD" id="cd16536">
    <property type="entry name" value="RING-HC_RNF10"/>
    <property type="match status" value="1"/>
</dbReference>
<keyword evidence="3" id="KW-0963">Cytoplasm</keyword>
<sequence>MLDDHTMDKKNRSTQSLNKGNVPESKKSQDAATNKQIPKQSRRREPAGSVPKNETSGRNKPMPQKFKSFDKRPKPRGNAATNKQIPKQSRRREPAGSVPKNETSGRNKPMPQKFKSFDKRPKPRGSFAGGKEGPKINLYEDEPELGSLYSPGSKKQSLNHLLNFQYAPPSSYGAGGGRSSYGNRSQSRGTDYSMGYNNFLMQSLASVHKHKYNKEQFLQANCQFVVRLGEDYGIHLGDPDQLVKWEYIQQIRGFGNEDIKCPICLDLPRAPQMTRCGHCFCWPCILHYLALSDKSWRKCPICYEAVHLGDLKSFRSVIKRARAVNEEVTFQLMKRERGSTVVSPVAQWDFHPTDMLMNVSGMIIFVQLELPGKLIKTVHNDDAVRILESAMNAIDVTQYVGSDKSGEHNTNSTTTGVELDEAEGIEDQTCDLLSTSYDSNTRSRYESVSSEDLGSTGAPAHRTTSIRAEDLDIGPPSHSTSSGVPHRYFYFYQAMDGQQLFLHAVNVRMLEMTYGSLENCPHTITGRILEKETGSMTEELRHRLRYLQHLPVTCQFEVAEIALAPPLISDDTVERFRDQLASRERRRLKRAREDKRRSARIEEAEYVQMHWLRAGSSLNAEDNAVFWPSVGERHRTVSEETDMPLLSSPPNSAYKLSLAQMLGSNTPGIHIEGEQHRGTATGSIQNSGSNTNNNNSKKKKRKQQTLLFATGGNRARE</sequence>
<feature type="compositionally biased region" description="Low complexity" evidence="10">
    <location>
        <begin position="685"/>
        <end position="695"/>
    </location>
</feature>
<evidence type="ECO:0000256" key="8">
    <source>
        <dbReference type="ARBA" id="ARBA00035390"/>
    </source>
</evidence>
<feature type="compositionally biased region" description="Basic and acidic residues" evidence="10">
    <location>
        <begin position="1"/>
        <end position="11"/>
    </location>
</feature>
<keyword evidence="5 9" id="KW-0863">Zinc-finger</keyword>
<dbReference type="SMART" id="SM00184">
    <property type="entry name" value="RING"/>
    <property type="match status" value="1"/>
</dbReference>
<comment type="similarity">
    <text evidence="2">Belongs to the RNF10 family.</text>
</comment>
<accession>A0A3Q0JCT8</accession>
<dbReference type="GeneID" id="103518837"/>
<dbReference type="PaxDb" id="121845-A0A3Q0JCT8"/>
<evidence type="ECO:0000256" key="2">
    <source>
        <dbReference type="ARBA" id="ARBA00008117"/>
    </source>
</evidence>
<evidence type="ECO:0000256" key="4">
    <source>
        <dbReference type="ARBA" id="ARBA00022723"/>
    </source>
</evidence>
<feature type="domain" description="RING-type" evidence="11">
    <location>
        <begin position="261"/>
        <end position="302"/>
    </location>
</feature>
<evidence type="ECO:0000256" key="10">
    <source>
        <dbReference type="SAM" id="MobiDB-lite"/>
    </source>
</evidence>
<dbReference type="PANTHER" id="PTHR12983:SF9">
    <property type="entry name" value="E3 UBIQUITIN-PROTEIN LIGASE RNF10"/>
    <property type="match status" value="1"/>
</dbReference>
<organism evidence="12 13">
    <name type="scientific">Diaphorina citri</name>
    <name type="common">Asian citrus psyllid</name>
    <dbReference type="NCBI Taxonomy" id="121845"/>
    <lineage>
        <taxon>Eukaryota</taxon>
        <taxon>Metazoa</taxon>
        <taxon>Ecdysozoa</taxon>
        <taxon>Arthropoda</taxon>
        <taxon>Hexapoda</taxon>
        <taxon>Insecta</taxon>
        <taxon>Pterygota</taxon>
        <taxon>Neoptera</taxon>
        <taxon>Paraneoptera</taxon>
        <taxon>Hemiptera</taxon>
        <taxon>Sternorrhyncha</taxon>
        <taxon>Psylloidea</taxon>
        <taxon>Psyllidae</taxon>
        <taxon>Diaphorininae</taxon>
        <taxon>Diaphorina</taxon>
    </lineage>
</organism>
<keyword evidence="4" id="KW-0479">Metal-binding</keyword>
<dbReference type="InterPro" id="IPR017907">
    <property type="entry name" value="Znf_RING_CS"/>
</dbReference>
<feature type="region of interest" description="Disordered" evidence="10">
    <location>
        <begin position="1"/>
        <end position="138"/>
    </location>
</feature>
<name>A0A3Q0JCT8_DIACI</name>
<dbReference type="InterPro" id="IPR018957">
    <property type="entry name" value="Znf_C3HC4_RING-type"/>
</dbReference>
<dbReference type="InterPro" id="IPR013083">
    <property type="entry name" value="Znf_RING/FYVE/PHD"/>
</dbReference>
<evidence type="ECO:0000256" key="6">
    <source>
        <dbReference type="ARBA" id="ARBA00022833"/>
    </source>
</evidence>
<dbReference type="GO" id="GO:0045944">
    <property type="term" value="P:positive regulation of transcription by RNA polymerase II"/>
    <property type="evidence" value="ECO:0007669"/>
    <property type="project" value="TreeGrafter"/>
</dbReference>
<dbReference type="GO" id="GO:0000976">
    <property type="term" value="F:transcription cis-regulatory region binding"/>
    <property type="evidence" value="ECO:0007669"/>
    <property type="project" value="TreeGrafter"/>
</dbReference>
<reference evidence="13" key="1">
    <citation type="submission" date="2025-08" db="UniProtKB">
        <authorList>
            <consortium name="RefSeq"/>
        </authorList>
    </citation>
    <scope>IDENTIFICATION</scope>
</reference>
<evidence type="ECO:0000313" key="13">
    <source>
        <dbReference type="RefSeq" id="XP_026686327.1"/>
    </source>
</evidence>
<feature type="compositionally biased region" description="Polar residues" evidence="10">
    <location>
        <begin position="30"/>
        <end position="39"/>
    </location>
</feature>
<dbReference type="Proteomes" id="UP000079169">
    <property type="component" value="Unplaced"/>
</dbReference>
<dbReference type="PROSITE" id="PS00518">
    <property type="entry name" value="ZF_RING_1"/>
    <property type="match status" value="1"/>
</dbReference>
<evidence type="ECO:0000256" key="5">
    <source>
        <dbReference type="ARBA" id="ARBA00022771"/>
    </source>
</evidence>
<dbReference type="RefSeq" id="XP_026686327.1">
    <property type="nucleotide sequence ID" value="XM_026830526.1"/>
</dbReference>
<feature type="compositionally biased region" description="Polar residues" evidence="10">
    <location>
        <begin position="441"/>
        <end position="453"/>
    </location>
</feature>
<evidence type="ECO:0000313" key="12">
    <source>
        <dbReference type="Proteomes" id="UP000079169"/>
    </source>
</evidence>
<evidence type="ECO:0000259" key="11">
    <source>
        <dbReference type="PROSITE" id="PS50089"/>
    </source>
</evidence>
<keyword evidence="6" id="KW-0862">Zinc</keyword>
<dbReference type="InterPro" id="IPR039739">
    <property type="entry name" value="MAG2/RNF10"/>
</dbReference>
<comment type="subcellular location">
    <subcellularLocation>
        <location evidence="1">Cytoplasm</location>
    </subcellularLocation>
</comment>
<evidence type="ECO:0000256" key="1">
    <source>
        <dbReference type="ARBA" id="ARBA00004496"/>
    </source>
</evidence>
<proteinExistence type="inferred from homology"/>
<protein>
    <recommendedName>
        <fullName evidence="7">E3 ubiquitin-protein ligase RNF10</fullName>
    </recommendedName>
    <alternativeName>
        <fullName evidence="8">RING finger protein 10</fullName>
    </alternativeName>
</protein>
<dbReference type="GO" id="GO:0008270">
    <property type="term" value="F:zinc ion binding"/>
    <property type="evidence" value="ECO:0007669"/>
    <property type="project" value="UniProtKB-KW"/>
</dbReference>
<dbReference type="SUPFAM" id="SSF57850">
    <property type="entry name" value="RING/U-box"/>
    <property type="match status" value="1"/>
</dbReference>
<dbReference type="PROSITE" id="PS50089">
    <property type="entry name" value="ZF_RING_2"/>
    <property type="match status" value="1"/>
</dbReference>
<feature type="region of interest" description="Disordered" evidence="10">
    <location>
        <begin position="441"/>
        <end position="479"/>
    </location>
</feature>
<dbReference type="Pfam" id="PF00097">
    <property type="entry name" value="zf-C3HC4"/>
    <property type="match status" value="1"/>
</dbReference>
<evidence type="ECO:0000256" key="7">
    <source>
        <dbReference type="ARBA" id="ARBA00035131"/>
    </source>
</evidence>
<dbReference type="InterPro" id="IPR001841">
    <property type="entry name" value="Znf_RING"/>
</dbReference>
<feature type="region of interest" description="Disordered" evidence="10">
    <location>
        <begin position="679"/>
        <end position="717"/>
    </location>
</feature>
<dbReference type="GO" id="GO:0005737">
    <property type="term" value="C:cytoplasm"/>
    <property type="evidence" value="ECO:0007669"/>
    <property type="project" value="UniProtKB-SubCell"/>
</dbReference>
<gene>
    <name evidence="13" type="primary">LOC103518837</name>
</gene>